<comment type="caution">
    <text evidence="8">The sequence shown here is derived from an EMBL/GenBank/DDBJ whole genome shotgun (WGS) entry which is preliminary data.</text>
</comment>
<dbReference type="PATRIC" id="fig|46224.3.peg.2568"/>
<protein>
    <recommendedName>
        <fullName evidence="7">Glycosyl transferase family 1 domain-containing protein</fullName>
    </recommendedName>
</protein>
<dbReference type="Gene3D" id="3.40.50.11820">
    <property type="match status" value="1"/>
</dbReference>
<evidence type="ECO:0000256" key="5">
    <source>
        <dbReference type="ARBA" id="ARBA00022944"/>
    </source>
</evidence>
<dbReference type="GO" id="GO:0005886">
    <property type="term" value="C:plasma membrane"/>
    <property type="evidence" value="ECO:0007669"/>
    <property type="project" value="UniProtKB-SubCell"/>
</dbReference>
<dbReference type="InterPro" id="IPR001296">
    <property type="entry name" value="Glyco_trans_1"/>
</dbReference>
<accession>A0A150L6X1</accession>
<evidence type="ECO:0000256" key="3">
    <source>
        <dbReference type="ARBA" id="ARBA00022475"/>
    </source>
</evidence>
<dbReference type="Pfam" id="PF04464">
    <property type="entry name" value="Glyphos_transf"/>
    <property type="match status" value="1"/>
</dbReference>
<dbReference type="Pfam" id="PF00534">
    <property type="entry name" value="Glycos_transf_1"/>
    <property type="match status" value="1"/>
</dbReference>
<dbReference type="GO" id="GO:0016757">
    <property type="term" value="F:glycosyltransferase activity"/>
    <property type="evidence" value="ECO:0007669"/>
    <property type="project" value="InterPro"/>
</dbReference>
<dbReference type="AlphaFoldDB" id="A0A150L6X1"/>
<dbReference type="STRING" id="46224.B4102_2862"/>
<dbReference type="InterPro" id="IPR051612">
    <property type="entry name" value="Teichoic_Acid_Biosynth"/>
</dbReference>
<dbReference type="Gene3D" id="3.40.50.2000">
    <property type="entry name" value="Glycogen Phosphorylase B"/>
    <property type="match status" value="2"/>
</dbReference>
<keyword evidence="5" id="KW-0777">Teichoic acid biosynthesis</keyword>
<comment type="similarity">
    <text evidence="2">Belongs to the CDP-glycerol glycerophosphotransferase family.</text>
</comment>
<dbReference type="InterPro" id="IPR043148">
    <property type="entry name" value="TagF_C"/>
</dbReference>
<keyword evidence="9" id="KW-1185">Reference proteome</keyword>
<dbReference type="Gene3D" id="3.40.50.12580">
    <property type="match status" value="1"/>
</dbReference>
<dbReference type="RefSeq" id="WP_235598297.1">
    <property type="nucleotide sequence ID" value="NZ_JARMRX010000062.1"/>
</dbReference>
<evidence type="ECO:0000256" key="6">
    <source>
        <dbReference type="ARBA" id="ARBA00023136"/>
    </source>
</evidence>
<proteinExistence type="inferred from homology"/>
<dbReference type="InterPro" id="IPR043149">
    <property type="entry name" value="TagF_N"/>
</dbReference>
<evidence type="ECO:0000256" key="1">
    <source>
        <dbReference type="ARBA" id="ARBA00004202"/>
    </source>
</evidence>
<dbReference type="Proteomes" id="UP000075666">
    <property type="component" value="Unassembled WGS sequence"/>
</dbReference>
<dbReference type="PANTHER" id="PTHR37316">
    <property type="entry name" value="TEICHOIC ACID GLYCEROL-PHOSPHATE PRIMASE"/>
    <property type="match status" value="1"/>
</dbReference>
<keyword evidence="3" id="KW-1003">Cell membrane</keyword>
<sequence>MNKYMKAPLKKVKRIVEKLTGYHITISYRKIKKRTKNRSKFGFIIESDLIEKKDRNIQVSGSLKKYRTNATFKRTVDYTSYYETLEIRENTILYESFHGKNMSCNPYALFKQLINDERFSDYNHVWVLNDLDNCPKEFLELPNVEFVAVNSDEYLQYLASCKYLINNTSFPPYFIKKEGQVYVNTWHGTPLKTLGKDMNGTIGQHKNLMRNFMQTDFIIAPNKFTADKIIDSHDLRGIYQGKVAETGYPRVDLVFENNKKVREQLGCTNNKVILYAPTWRGEVGNVSGELNKLIEDTKMLEDKLGGQYTILLKVHSLMQQYIQDRKIKLNIVPDNIDSNELLSIVDVLITDYSSIFFDFIVTKKPIIFYAYDQKEYQKERGFYLDLEDMPGPICRSIMSVIDEISNAQNYQVIYKDKMEYCLNTFLNLEDGKSTSRVIDTIFYNDEKYTYMVGDNKTNILIYCGGFLNNGVTTSALNLLNNIDYEKYNVMVVDKADFDEESMKNFSKLNKNVKKYYRVGSMNVLLEEVDSQNYLFKHGAEQFYRKGPKDYLDEEILNMYKREYKRMFGHSKFDIVIDFSGYVKFWTLLFAANSFNTKLIFQHNEMMEEYDKIIDHKYKHKENLNVIFPVYNYFDYVVSVAKHTRNKNKRELEHLVLNSEEKMVYVHNSINYKYVLDSLLLRKTMKIGDKEYYSFGNSENSHPIQGPLVPDKSVYNFVTMGRLSPEKDQKKLINAFIECYKKNTNIELYIIGTGELESELSSLIYSSGLQEKVHLVGQLDNPFPLIQDCDCFVLPSNHEGQPMVLLECLILNKPIIATDIPGNRSVLENGYGEIVENSINGLVSGMEKVMNDNPSYKVFDYKKYNTEAMEMFYKYIQVDEKVAP</sequence>
<evidence type="ECO:0000256" key="4">
    <source>
        <dbReference type="ARBA" id="ARBA00022679"/>
    </source>
</evidence>
<dbReference type="CDD" id="cd03811">
    <property type="entry name" value="GT4_GT28_WabH-like"/>
    <property type="match status" value="1"/>
</dbReference>
<evidence type="ECO:0000313" key="9">
    <source>
        <dbReference type="Proteomes" id="UP000075666"/>
    </source>
</evidence>
<dbReference type="GO" id="GO:0047355">
    <property type="term" value="F:CDP-glycerol glycerophosphotransferase activity"/>
    <property type="evidence" value="ECO:0007669"/>
    <property type="project" value="InterPro"/>
</dbReference>
<dbReference type="PANTHER" id="PTHR37316:SF3">
    <property type="entry name" value="TEICHOIC ACID GLYCEROL-PHOSPHATE TRANSFERASE"/>
    <property type="match status" value="1"/>
</dbReference>
<evidence type="ECO:0000256" key="2">
    <source>
        <dbReference type="ARBA" id="ARBA00010488"/>
    </source>
</evidence>
<feature type="domain" description="Glycosyl transferase family 1" evidence="7">
    <location>
        <begin position="715"/>
        <end position="863"/>
    </location>
</feature>
<dbReference type="InterPro" id="IPR007554">
    <property type="entry name" value="Glycerophosphate_synth"/>
</dbReference>
<organism evidence="8 9">
    <name type="scientific">Heyndrickxia sporothermodurans</name>
    <dbReference type="NCBI Taxonomy" id="46224"/>
    <lineage>
        <taxon>Bacteria</taxon>
        <taxon>Bacillati</taxon>
        <taxon>Bacillota</taxon>
        <taxon>Bacilli</taxon>
        <taxon>Bacillales</taxon>
        <taxon>Bacillaceae</taxon>
        <taxon>Heyndrickxia</taxon>
    </lineage>
</organism>
<dbReference type="EMBL" id="LQYN01000035">
    <property type="protein sequence ID" value="KYD08073.1"/>
    <property type="molecule type" value="Genomic_DNA"/>
</dbReference>
<name>A0A150L6X1_9BACI</name>
<dbReference type="GO" id="GO:0019350">
    <property type="term" value="P:teichoic acid biosynthetic process"/>
    <property type="evidence" value="ECO:0007669"/>
    <property type="project" value="UniProtKB-KW"/>
</dbReference>
<evidence type="ECO:0000313" key="8">
    <source>
        <dbReference type="EMBL" id="KYD08073.1"/>
    </source>
</evidence>
<comment type="subcellular location">
    <subcellularLocation>
        <location evidence="1">Cell membrane</location>
        <topology evidence="1">Peripheral membrane protein</topology>
    </subcellularLocation>
</comment>
<reference evidence="8 9" key="1">
    <citation type="submission" date="2016-01" db="EMBL/GenBank/DDBJ databases">
        <title>Genome Sequences of Twelve Sporeforming Bacillus Species Isolated from Foods.</title>
        <authorList>
            <person name="Berendsen E.M."/>
            <person name="Wells-Bennik M.H."/>
            <person name="Krawcyk A.O."/>
            <person name="De Jong A."/>
            <person name="Holsappel S."/>
            <person name="Eijlander R.T."/>
            <person name="Kuipers O.P."/>
        </authorList>
    </citation>
    <scope>NUCLEOTIDE SEQUENCE [LARGE SCALE GENOMIC DNA]</scope>
    <source>
        <strain evidence="8 9">B4102</strain>
    </source>
</reference>
<evidence type="ECO:0000259" key="7">
    <source>
        <dbReference type="Pfam" id="PF00534"/>
    </source>
</evidence>
<keyword evidence="6" id="KW-0472">Membrane</keyword>
<dbReference type="SUPFAM" id="SSF53756">
    <property type="entry name" value="UDP-Glycosyltransferase/glycogen phosphorylase"/>
    <property type="match status" value="2"/>
</dbReference>
<keyword evidence="4" id="KW-0808">Transferase</keyword>
<gene>
    <name evidence="8" type="ORF">B4102_2862</name>
</gene>